<sequence length="756" mass="85719">MELGMKPACHDEISAMPTVSSSSSSFRRPRRLLSTTVVALLLSSGVTPSQCFQQVSGLSVVESRTATRRFFRNTADSTVLSAEALLAQNPLLVTPVHPLPSPPPPQHYEPDHDHYNSHSSQHLQLPTWLADPKDGLWESNWYALEEAMLSSFFTPMETQRLLQTIETAARGDRHQMASAAEFCLILVEQMEMGLSALMAAAVHVCACVTARQYPHHEHTCHVIEEGHDDQASLIARDAGRLKKLEMVAAMIYSQKSASRVTPNAQDAEHLRSLLLTETKDWRALAIRTAAALYRLRGILGHALKEQRGVGAREMNVLSAEARQCSREALYIYAPLASRLGMHRLKNELEGAAFRILYRRQYETVNRLARELRPRHSKPHLNRGLVEMCDSSLDISSCMKSVLDSVKTDMTQLLHADPYFSQHVADFSVTARVKEPYSLWKKMLRNKCQHIMEVPDVIALRIVLEAKTTDEEDEASRQAKEVQLCYYAQQLCMQIWQPVADNPRFKDYIECPKPNGYQSLHYTAHTMWDEEDWHLEIQVRSGEMHQVAEFGLASHWDYKANQKSQQEATNDNTNSNINHDSNEYYYQEYYEQQPDKNEVHYEQQKSVSDDYLRWVHQQQQQHELPLEDFGQQHVTSSSLEASERADRIRARTKKLQPYIEALTAAQSDLAREHVFVFLTTPGAEQGDDSPGTVLALPSGSVVLDALRQGEQQLGITMPDVIGLNGEWSDKLTSKLQNGDILTVPMLGYPYPQQQTMA</sequence>
<dbReference type="Proteomes" id="UP001153069">
    <property type="component" value="Unassembled WGS sequence"/>
</dbReference>
<name>A0A9N8H7D3_9STRA</name>
<evidence type="ECO:0000259" key="2">
    <source>
        <dbReference type="SMART" id="SM00954"/>
    </source>
</evidence>
<feature type="region of interest" description="Disordered" evidence="1">
    <location>
        <begin position="100"/>
        <end position="119"/>
    </location>
</feature>
<dbReference type="CDD" id="cd05399">
    <property type="entry name" value="NT_Rel-Spo_like"/>
    <property type="match status" value="1"/>
</dbReference>
<evidence type="ECO:0000313" key="3">
    <source>
        <dbReference type="EMBL" id="CAB9502482.1"/>
    </source>
</evidence>
<proteinExistence type="predicted"/>
<dbReference type="PANTHER" id="PTHR21262">
    <property type="entry name" value="GUANOSINE-3',5'-BIS DIPHOSPHATE 3'-PYROPHOSPHOHYDROLASE"/>
    <property type="match status" value="1"/>
</dbReference>
<dbReference type="Gene3D" id="3.30.460.10">
    <property type="entry name" value="Beta Polymerase, domain 2"/>
    <property type="match status" value="1"/>
</dbReference>
<keyword evidence="4" id="KW-1185">Reference proteome</keyword>
<dbReference type="Gene3D" id="1.10.3210.10">
    <property type="entry name" value="Hypothetical protein af1432"/>
    <property type="match status" value="1"/>
</dbReference>
<evidence type="ECO:0000313" key="4">
    <source>
        <dbReference type="Proteomes" id="UP001153069"/>
    </source>
</evidence>
<dbReference type="Pfam" id="PF13328">
    <property type="entry name" value="HD_4"/>
    <property type="match status" value="1"/>
</dbReference>
<evidence type="ECO:0000256" key="1">
    <source>
        <dbReference type="SAM" id="MobiDB-lite"/>
    </source>
</evidence>
<dbReference type="EMBL" id="CAICTM010000137">
    <property type="protein sequence ID" value="CAB9502482.1"/>
    <property type="molecule type" value="Genomic_DNA"/>
</dbReference>
<dbReference type="AlphaFoldDB" id="A0A9N8H7D3"/>
<dbReference type="GO" id="GO:0015969">
    <property type="term" value="P:guanosine tetraphosphate metabolic process"/>
    <property type="evidence" value="ECO:0007669"/>
    <property type="project" value="InterPro"/>
</dbReference>
<accession>A0A9N8H7D3</accession>
<dbReference type="InterPro" id="IPR007685">
    <property type="entry name" value="RelA_SpoT"/>
</dbReference>
<organism evidence="3 4">
    <name type="scientific">Seminavis robusta</name>
    <dbReference type="NCBI Taxonomy" id="568900"/>
    <lineage>
        <taxon>Eukaryota</taxon>
        <taxon>Sar</taxon>
        <taxon>Stramenopiles</taxon>
        <taxon>Ochrophyta</taxon>
        <taxon>Bacillariophyta</taxon>
        <taxon>Bacillariophyceae</taxon>
        <taxon>Bacillariophycidae</taxon>
        <taxon>Naviculales</taxon>
        <taxon>Naviculaceae</taxon>
        <taxon>Seminavis</taxon>
    </lineage>
</organism>
<dbReference type="PANTHER" id="PTHR21262:SF31">
    <property type="entry name" value="GTP PYROPHOSPHOKINASE"/>
    <property type="match status" value="1"/>
</dbReference>
<gene>
    <name evidence="3" type="ORF">SEMRO_138_G064590.1</name>
</gene>
<dbReference type="InterPro" id="IPR043519">
    <property type="entry name" value="NT_sf"/>
</dbReference>
<dbReference type="SUPFAM" id="SSF109604">
    <property type="entry name" value="HD-domain/PDEase-like"/>
    <property type="match status" value="1"/>
</dbReference>
<dbReference type="Pfam" id="PF04607">
    <property type="entry name" value="RelA_SpoT"/>
    <property type="match status" value="1"/>
</dbReference>
<dbReference type="SMART" id="SM00954">
    <property type="entry name" value="RelA_SpoT"/>
    <property type="match status" value="1"/>
</dbReference>
<comment type="caution">
    <text evidence="3">The sequence shown here is derived from an EMBL/GenBank/DDBJ whole genome shotgun (WGS) entry which is preliminary data.</text>
</comment>
<dbReference type="SUPFAM" id="SSF81301">
    <property type="entry name" value="Nucleotidyltransferase"/>
    <property type="match status" value="1"/>
</dbReference>
<feature type="domain" description="RelA/SpoT" evidence="2">
    <location>
        <begin position="430"/>
        <end position="561"/>
    </location>
</feature>
<reference evidence="3" key="1">
    <citation type="submission" date="2020-06" db="EMBL/GenBank/DDBJ databases">
        <authorList>
            <consortium name="Plant Systems Biology data submission"/>
        </authorList>
    </citation>
    <scope>NUCLEOTIDE SEQUENCE</scope>
    <source>
        <strain evidence="3">D6</strain>
    </source>
</reference>
<dbReference type="OrthoDB" id="44313at2759"/>
<protein>
    <submittedName>
        <fullName evidence="3">PpGpp synthase/hydrolase RelA</fullName>
    </submittedName>
</protein>